<dbReference type="EMBL" id="FBVY01000001">
    <property type="protein sequence ID" value="CUW84236.1"/>
    <property type="molecule type" value="Genomic_DNA"/>
</dbReference>
<organism evidence="2 3">
    <name type="scientific">Agrobacterium genomosp. 2 str. CFBP 5494</name>
    <dbReference type="NCBI Taxonomy" id="1183436"/>
    <lineage>
        <taxon>Bacteria</taxon>
        <taxon>Pseudomonadati</taxon>
        <taxon>Pseudomonadota</taxon>
        <taxon>Alphaproteobacteria</taxon>
        <taxon>Hyphomicrobiales</taxon>
        <taxon>Rhizobiaceae</taxon>
        <taxon>Rhizobium/Agrobacterium group</taxon>
        <taxon>Agrobacterium</taxon>
        <taxon>Agrobacterium tumefaciens complex</taxon>
    </lineage>
</organism>
<proteinExistence type="predicted"/>
<feature type="region of interest" description="Disordered" evidence="1">
    <location>
        <begin position="1"/>
        <end position="30"/>
    </location>
</feature>
<evidence type="ECO:0000313" key="2">
    <source>
        <dbReference type="EMBL" id="CUW84236.1"/>
    </source>
</evidence>
<gene>
    <name evidence="2" type="ORF">AGR2A_Cc10191</name>
</gene>
<comment type="caution">
    <text evidence="2">The sequence shown here is derived from an EMBL/GenBank/DDBJ whole genome shotgun (WGS) entry which is preliminary data.</text>
</comment>
<evidence type="ECO:0000313" key="3">
    <source>
        <dbReference type="Proteomes" id="UP000191933"/>
    </source>
</evidence>
<protein>
    <submittedName>
        <fullName evidence="2">Uncharacterized protein</fullName>
    </submittedName>
</protein>
<accession>A0A9W5EXR8</accession>
<keyword evidence="3" id="KW-1185">Reference proteome</keyword>
<dbReference type="Proteomes" id="UP000191933">
    <property type="component" value="Unassembled WGS sequence"/>
</dbReference>
<feature type="compositionally biased region" description="Basic and acidic residues" evidence="1">
    <location>
        <begin position="21"/>
        <end position="30"/>
    </location>
</feature>
<sequence>MFSNYLMRRSGGSGNETEYDGSDKGHANADESRMNRIFPVARRLGLRNKVFYFSCLGIRHCTLPSCSALQSGHCLFHS</sequence>
<evidence type="ECO:0000256" key="1">
    <source>
        <dbReference type="SAM" id="MobiDB-lite"/>
    </source>
</evidence>
<dbReference type="AlphaFoldDB" id="A0A9W5EXR8"/>
<reference evidence="2 3" key="1">
    <citation type="submission" date="2016-01" db="EMBL/GenBank/DDBJ databases">
        <authorList>
            <person name="Regsiter A."/>
            <person name="william w."/>
        </authorList>
    </citation>
    <scope>NUCLEOTIDE SEQUENCE [LARGE SCALE GENOMIC DNA]</scope>
    <source>
        <strain evidence="2 3">CFBP 5494</strain>
    </source>
</reference>
<name>A0A9W5EXR8_9HYPH</name>